<dbReference type="EMBL" id="JAUSQW010000001">
    <property type="protein sequence ID" value="MDP9801286.1"/>
    <property type="molecule type" value="Genomic_DNA"/>
</dbReference>
<evidence type="ECO:0000259" key="1">
    <source>
        <dbReference type="Pfam" id="PF13460"/>
    </source>
</evidence>
<proteinExistence type="predicted"/>
<feature type="domain" description="NAD(P)-binding" evidence="1">
    <location>
        <begin position="7"/>
        <end position="185"/>
    </location>
</feature>
<gene>
    <name evidence="2" type="ORF">J2S49_001362</name>
</gene>
<dbReference type="Proteomes" id="UP001235966">
    <property type="component" value="Unassembled WGS sequence"/>
</dbReference>
<evidence type="ECO:0000313" key="2">
    <source>
        <dbReference type="EMBL" id="MDP9801286.1"/>
    </source>
</evidence>
<dbReference type="PANTHER" id="PTHR47129:SF1">
    <property type="entry name" value="NMRA-LIKE DOMAIN-CONTAINING PROTEIN"/>
    <property type="match status" value="1"/>
</dbReference>
<dbReference type="SUPFAM" id="SSF51735">
    <property type="entry name" value="NAD(P)-binding Rossmann-fold domains"/>
    <property type="match status" value="1"/>
</dbReference>
<dbReference type="Gene3D" id="3.40.50.720">
    <property type="entry name" value="NAD(P)-binding Rossmann-like Domain"/>
    <property type="match status" value="1"/>
</dbReference>
<dbReference type="InterPro" id="IPR052718">
    <property type="entry name" value="NmrA-type_oxidoreductase"/>
</dbReference>
<dbReference type="InterPro" id="IPR036291">
    <property type="entry name" value="NAD(P)-bd_dom_sf"/>
</dbReference>
<protein>
    <submittedName>
        <fullName evidence="2">NAD(P)H dehydrogenase (Quinone)</fullName>
        <ecNumber evidence="2">1.6.5.2</ecNumber>
    </submittedName>
</protein>
<organism evidence="2 3">
    <name type="scientific">Arcanobacterium wilhelmae</name>
    <dbReference type="NCBI Taxonomy" id="1803177"/>
    <lineage>
        <taxon>Bacteria</taxon>
        <taxon>Bacillati</taxon>
        <taxon>Actinomycetota</taxon>
        <taxon>Actinomycetes</taxon>
        <taxon>Actinomycetales</taxon>
        <taxon>Actinomycetaceae</taxon>
        <taxon>Arcanobacterium</taxon>
    </lineage>
</organism>
<name>A0ABT9ND38_9ACTO</name>
<dbReference type="EC" id="1.6.5.2" evidence="2"/>
<keyword evidence="3" id="KW-1185">Reference proteome</keyword>
<accession>A0ABT9ND38</accession>
<dbReference type="InterPro" id="IPR016040">
    <property type="entry name" value="NAD(P)-bd_dom"/>
</dbReference>
<dbReference type="GO" id="GO:0003955">
    <property type="term" value="F:NAD(P)H dehydrogenase (quinone) activity"/>
    <property type="evidence" value="ECO:0007669"/>
    <property type="project" value="UniProtKB-EC"/>
</dbReference>
<keyword evidence="2" id="KW-0560">Oxidoreductase</keyword>
<dbReference type="RefSeq" id="WP_278059166.1">
    <property type="nucleotide sequence ID" value="NZ_CP121247.1"/>
</dbReference>
<dbReference type="Pfam" id="PF13460">
    <property type="entry name" value="NAD_binding_10"/>
    <property type="match status" value="1"/>
</dbReference>
<evidence type="ECO:0000313" key="3">
    <source>
        <dbReference type="Proteomes" id="UP001235966"/>
    </source>
</evidence>
<comment type="caution">
    <text evidence="2">The sequence shown here is derived from an EMBL/GenBank/DDBJ whole genome shotgun (WGS) entry which is preliminary data.</text>
</comment>
<reference evidence="2 3" key="1">
    <citation type="submission" date="2023-07" db="EMBL/GenBank/DDBJ databases">
        <title>Sequencing the genomes of 1000 actinobacteria strains.</title>
        <authorList>
            <person name="Klenk H.-P."/>
        </authorList>
    </citation>
    <scope>NUCLEOTIDE SEQUENCE [LARGE SCALE GENOMIC DNA]</scope>
    <source>
        <strain evidence="2 3">DSM 102162</strain>
    </source>
</reference>
<dbReference type="PANTHER" id="PTHR47129">
    <property type="entry name" value="QUINONE OXIDOREDUCTASE 2"/>
    <property type="match status" value="1"/>
</dbReference>
<dbReference type="Gene3D" id="3.90.25.10">
    <property type="entry name" value="UDP-galactose 4-epimerase, domain 1"/>
    <property type="match status" value="1"/>
</dbReference>
<sequence length="284" mass="29707">MTIAVTGATGHLGSLILTNLAAAEHEEPLIALARDTDKAAGYADQAIEVRHLDYTDPQTFPAALDGVSTLVFVSSNQLGNRAEEARNLINAAENAGVTRLVYTSFVGAQDHPDNPLTPEHKATEDLLATSSLAEVIVLRNGYYYENLLSGLNTALETGKLIGALNGAKIAGAARADLAEAAAKAARAQVTPGTYDLVGEPLSYSEIAAQISQATGIAIEAVNVTPEEYKDNLVSAGMPDAVAQFYTDVEVSGANGSLESNATDLYDILGHELITVADVVRAARK</sequence>